<reference evidence="1" key="1">
    <citation type="thesis" date="2020" institute="ProQuest LLC" country="789 East Eisenhower Parkway, Ann Arbor, MI, USA">
        <title>Comparative Genomics and Chromosome Evolution.</title>
        <authorList>
            <person name="Mudd A.B."/>
        </authorList>
    </citation>
    <scope>NUCLEOTIDE SEQUENCE</scope>
    <source>
        <strain evidence="1">HN-11 Male</strain>
        <tissue evidence="1">Kidney and liver</tissue>
    </source>
</reference>
<sequence>MNYKQHIISYSTSSLGDMELNSERMSVHLDFVLFFKPVICCCFQTYLVAAQGSQLSAGSDLLSTSSFIAGCPITFWFECSSPLMQVPSMQC</sequence>
<keyword evidence="2" id="KW-1185">Reference proteome</keyword>
<dbReference type="AlphaFoldDB" id="A0A8J6KC61"/>
<protein>
    <submittedName>
        <fullName evidence="1">Uncharacterized protein</fullName>
    </submittedName>
</protein>
<proteinExistence type="predicted"/>
<evidence type="ECO:0000313" key="2">
    <source>
        <dbReference type="Proteomes" id="UP000770717"/>
    </source>
</evidence>
<name>A0A8J6KC61_ELECQ</name>
<evidence type="ECO:0000313" key="1">
    <source>
        <dbReference type="EMBL" id="KAG9488598.1"/>
    </source>
</evidence>
<comment type="caution">
    <text evidence="1">The sequence shown here is derived from an EMBL/GenBank/DDBJ whole genome shotgun (WGS) entry which is preliminary data.</text>
</comment>
<organism evidence="1 2">
    <name type="scientific">Eleutherodactylus coqui</name>
    <name type="common">Puerto Rican coqui</name>
    <dbReference type="NCBI Taxonomy" id="57060"/>
    <lineage>
        <taxon>Eukaryota</taxon>
        <taxon>Metazoa</taxon>
        <taxon>Chordata</taxon>
        <taxon>Craniata</taxon>
        <taxon>Vertebrata</taxon>
        <taxon>Euteleostomi</taxon>
        <taxon>Amphibia</taxon>
        <taxon>Batrachia</taxon>
        <taxon>Anura</taxon>
        <taxon>Neobatrachia</taxon>
        <taxon>Hyloidea</taxon>
        <taxon>Eleutherodactylidae</taxon>
        <taxon>Eleutherodactylinae</taxon>
        <taxon>Eleutherodactylus</taxon>
        <taxon>Eleutherodactylus</taxon>
    </lineage>
</organism>
<dbReference type="EMBL" id="WNTK01000002">
    <property type="protein sequence ID" value="KAG9488598.1"/>
    <property type="molecule type" value="Genomic_DNA"/>
</dbReference>
<gene>
    <name evidence="1" type="ORF">GDO78_004899</name>
</gene>
<dbReference type="Proteomes" id="UP000770717">
    <property type="component" value="Unassembled WGS sequence"/>
</dbReference>
<accession>A0A8J6KC61</accession>